<name>A0ACA9YEJ5_9ASCO</name>
<organism evidence="1 2">
    <name type="scientific">[Candida] jaroonii</name>
    <dbReference type="NCBI Taxonomy" id="467808"/>
    <lineage>
        <taxon>Eukaryota</taxon>
        <taxon>Fungi</taxon>
        <taxon>Dikarya</taxon>
        <taxon>Ascomycota</taxon>
        <taxon>Saccharomycotina</taxon>
        <taxon>Pichiomycetes</taxon>
        <taxon>Debaryomycetaceae</taxon>
        <taxon>Yamadazyma</taxon>
    </lineage>
</organism>
<dbReference type="EMBL" id="CALSDN010000016">
    <property type="protein sequence ID" value="CAH6723508.1"/>
    <property type="molecule type" value="Genomic_DNA"/>
</dbReference>
<dbReference type="Proteomes" id="UP001152531">
    <property type="component" value="Unassembled WGS sequence"/>
</dbReference>
<sequence>MLVDDISEILPNNHQFRLLFIKAEPKQCNPIIKHHSQHSNFEKSIESIKLKYFFLLIDVKYEVIVFGLEVYKYFEISSERSLQYLFVSKIDTTGLLDTKLNVGNLVTKILEFLIDSSLHETTIKYRLKIKTSSTMKKINKLIDRPMSNYKTIALPPLTKFKLSLFTKSSNQYFFPESSKNKHKHLIDGDQLLKWWIKTIDPIEFTAKKLLIPGSLSGSQYLLPGWTRGSIFGKDEKCVYNIPNFPDDPKTRFLEFLIIENRYKSNLSQFYEELGFRQEFRLGNVVGIIGCESDWKPVNDKVGDDFQPIVLTNKQYKKLMKLIKYEDFSIMDDIKLLTNLKLPFFLKLYNKEINNTVINGKFIYKAKTAPTEIKVNNLTGLVKRRKK</sequence>
<proteinExistence type="predicted"/>
<keyword evidence="2" id="KW-1185">Reference proteome</keyword>
<comment type="caution">
    <text evidence="1">The sequence shown here is derived from an EMBL/GenBank/DDBJ whole genome shotgun (WGS) entry which is preliminary data.</text>
</comment>
<accession>A0ACA9YEJ5</accession>
<evidence type="ECO:0000313" key="1">
    <source>
        <dbReference type="EMBL" id="CAH6723508.1"/>
    </source>
</evidence>
<protein>
    <submittedName>
        <fullName evidence="1">Histone acetyltransferase Rtt109p</fullName>
    </submittedName>
</protein>
<gene>
    <name evidence="1" type="ORF">CLIB1444_16S00364</name>
</gene>
<reference evidence="1" key="1">
    <citation type="submission" date="2022-06" db="EMBL/GenBank/DDBJ databases">
        <authorList>
            <person name="Legras J.-L."/>
            <person name="Devillers H."/>
            <person name="Grondin C."/>
        </authorList>
    </citation>
    <scope>NUCLEOTIDE SEQUENCE</scope>
    <source>
        <strain evidence="1">CLIB 1444</strain>
    </source>
</reference>
<evidence type="ECO:0000313" key="2">
    <source>
        <dbReference type="Proteomes" id="UP001152531"/>
    </source>
</evidence>